<name>N6WB15_9ACTO</name>
<dbReference type="InterPro" id="IPR012337">
    <property type="entry name" value="RNaseH-like_sf"/>
</dbReference>
<sequence>MGYQTSIRPTMDLAEHTLLQACEKHYPRADGSLALHSDRGVHYRGRAWLGLTAKHNIARFMSK</sequence>
<dbReference type="EMBL" id="AQHZ01000027">
    <property type="protein sequence ID" value="ENO17449.1"/>
    <property type="molecule type" value="Genomic_DNA"/>
</dbReference>
<reference evidence="1 2" key="1">
    <citation type="submission" date="2013-03" db="EMBL/GenBank/DDBJ databases">
        <title>Reference genome for the Human Microbiome Project.</title>
        <authorList>
            <person name="Aqrawi P."/>
            <person name="Ayvaz T."/>
            <person name="Bess C."/>
            <person name="Blankenburg K."/>
            <person name="Coyle M."/>
            <person name="Deng J."/>
            <person name="Forbes L."/>
            <person name="Fowler G."/>
            <person name="Francisco L."/>
            <person name="Fu Q."/>
            <person name="Gibbs R."/>
            <person name="Gross S."/>
            <person name="Gubbala S."/>
            <person name="Hale W."/>
            <person name="Hemphill L."/>
            <person name="Highlander S."/>
            <person name="Hirani K."/>
            <person name="Jackson L."/>
            <person name="Jakkamsetti A."/>
            <person name="Javaid M."/>
            <person name="Jayaseelan J.C."/>
            <person name="Jiang H."/>
            <person name="Joshi V."/>
            <person name="Korchina V."/>
            <person name="Kovar C."/>
            <person name="Lara F."/>
            <person name="Lee S."/>
            <person name="Liu Y."/>
            <person name="Mata R."/>
            <person name="Mathew T."/>
            <person name="Munidasa M."/>
            <person name="Muzny D."/>
            <person name="Nazareth L."/>
            <person name="Ngo R."/>
            <person name="Nguyen L."/>
            <person name="Nguyen N."/>
            <person name="Okwuonu G."/>
            <person name="Ongeri F."/>
            <person name="Palculict T."/>
            <person name="Patil S."/>
            <person name="Petrosino J."/>
            <person name="Pham C."/>
            <person name="Pham P."/>
            <person name="Pu L.-L."/>
            <person name="Qin X."/>
            <person name="Qu J."/>
            <person name="Reid J."/>
            <person name="Ross M."/>
            <person name="Ruth R."/>
            <person name="Saada N."/>
            <person name="San Lucas F."/>
            <person name="Santibanez J."/>
            <person name="Shang Y."/>
            <person name="Simmons D."/>
            <person name="Song X.-Z."/>
            <person name="Tang L.-Y."/>
            <person name="Thornton R."/>
            <person name="Warren J."/>
            <person name="Weissenberger G."/>
            <person name="Wilczek-Boney K."/>
            <person name="Worley K."/>
            <person name="Youmans B."/>
            <person name="Zhang J."/>
            <person name="Zhang L."/>
            <person name="Zhao Z."/>
            <person name="Zhou C."/>
            <person name="Zhu D."/>
            <person name="Zhu Y."/>
        </authorList>
    </citation>
    <scope>NUCLEOTIDE SEQUENCE [LARGE SCALE GENOMIC DNA]</scope>
    <source>
        <strain evidence="1 2">F0333</strain>
    </source>
</reference>
<keyword evidence="2" id="KW-1185">Reference proteome</keyword>
<evidence type="ECO:0000313" key="1">
    <source>
        <dbReference type="EMBL" id="ENO17449.1"/>
    </source>
</evidence>
<dbReference type="HOGENOM" id="CLU_2875514_0_0_11"/>
<gene>
    <name evidence="1" type="ORF">HMPREF9004_1815</name>
</gene>
<dbReference type="SUPFAM" id="SSF53098">
    <property type="entry name" value="Ribonuclease H-like"/>
    <property type="match status" value="1"/>
</dbReference>
<proteinExistence type="predicted"/>
<accession>N6WB15</accession>
<evidence type="ECO:0000313" key="2">
    <source>
        <dbReference type="Proteomes" id="UP000013015"/>
    </source>
</evidence>
<dbReference type="STRING" id="888050.HMPREF9004_1815"/>
<comment type="caution">
    <text evidence="1">The sequence shown here is derived from an EMBL/GenBank/DDBJ whole genome shotgun (WGS) entry which is preliminary data.</text>
</comment>
<dbReference type="AlphaFoldDB" id="N6WB15"/>
<protein>
    <submittedName>
        <fullName evidence="1">IS element transposase</fullName>
    </submittedName>
</protein>
<dbReference type="Proteomes" id="UP000013015">
    <property type="component" value="Unassembled WGS sequence"/>
</dbReference>
<organism evidence="1 2">
    <name type="scientific">Schaalia cardiffensis F0333</name>
    <dbReference type="NCBI Taxonomy" id="888050"/>
    <lineage>
        <taxon>Bacteria</taxon>
        <taxon>Bacillati</taxon>
        <taxon>Actinomycetota</taxon>
        <taxon>Actinomycetes</taxon>
        <taxon>Actinomycetales</taxon>
        <taxon>Actinomycetaceae</taxon>
        <taxon>Schaalia</taxon>
    </lineage>
</organism>